<dbReference type="EMBL" id="JAHQIW010003774">
    <property type="protein sequence ID" value="KAJ1360101.1"/>
    <property type="molecule type" value="Genomic_DNA"/>
</dbReference>
<evidence type="ECO:0000259" key="2">
    <source>
        <dbReference type="PROSITE" id="PS50279"/>
    </source>
</evidence>
<dbReference type="SMART" id="SM00131">
    <property type="entry name" value="KU"/>
    <property type="match status" value="2"/>
</dbReference>
<gene>
    <name evidence="3" type="ORF">KIN20_018995</name>
</gene>
<reference evidence="3" key="1">
    <citation type="submission" date="2021-06" db="EMBL/GenBank/DDBJ databases">
        <title>Parelaphostrongylus tenuis whole genome reference sequence.</title>
        <authorList>
            <person name="Garwood T.J."/>
            <person name="Larsen P.A."/>
            <person name="Fountain-Jones N.M."/>
            <person name="Garbe J.R."/>
            <person name="Macchietto M.G."/>
            <person name="Kania S.A."/>
            <person name="Gerhold R.W."/>
            <person name="Richards J.E."/>
            <person name="Wolf T.M."/>
        </authorList>
    </citation>
    <scope>NUCLEOTIDE SEQUENCE</scope>
    <source>
        <strain evidence="3">MNPRO001-30</strain>
        <tissue evidence="3">Meninges</tissue>
    </source>
</reference>
<dbReference type="PROSITE" id="PS50279">
    <property type="entry name" value="BPTI_KUNITZ_2"/>
    <property type="match status" value="2"/>
</dbReference>
<sequence length="190" mass="21502">MILLYIFVLFVDQGGALNCELKHDIGFSCDVPGRTLFYYDARMGVCQPMYYRGCGGNENKFESAAECNETCRRHKDRNESNPSSTKEGLVVDECNIPNGANIEDMAVTCDNGCTAGYRCNENNKCCPTKEYICSLPVTSGSEVTIYKHYRRYTYQPDLKNCIRFSYFGSGGNFNNFPTYKDCRHICMDSS</sequence>
<dbReference type="GO" id="GO:0004867">
    <property type="term" value="F:serine-type endopeptidase inhibitor activity"/>
    <property type="evidence" value="ECO:0007669"/>
    <property type="project" value="InterPro"/>
</dbReference>
<dbReference type="InterPro" id="IPR002223">
    <property type="entry name" value="Kunitz_BPTI"/>
</dbReference>
<keyword evidence="4" id="KW-1185">Reference proteome</keyword>
<dbReference type="Pfam" id="PF00014">
    <property type="entry name" value="Kunitz_BPTI"/>
    <property type="match status" value="2"/>
</dbReference>
<evidence type="ECO:0000313" key="4">
    <source>
        <dbReference type="Proteomes" id="UP001196413"/>
    </source>
</evidence>
<dbReference type="Proteomes" id="UP001196413">
    <property type="component" value="Unassembled WGS sequence"/>
</dbReference>
<dbReference type="PANTHER" id="PTHR46339">
    <property type="entry name" value="PROTEIN CBG15282-RELATED"/>
    <property type="match status" value="1"/>
</dbReference>
<name>A0AAD5QUS8_PARTN</name>
<dbReference type="InterPro" id="IPR053014">
    <property type="entry name" value="Cuticle_assoc_divergent"/>
</dbReference>
<evidence type="ECO:0000313" key="3">
    <source>
        <dbReference type="EMBL" id="KAJ1360101.1"/>
    </source>
</evidence>
<evidence type="ECO:0000256" key="1">
    <source>
        <dbReference type="SAM" id="SignalP"/>
    </source>
</evidence>
<dbReference type="SUPFAM" id="SSF57362">
    <property type="entry name" value="BPTI-like"/>
    <property type="match status" value="2"/>
</dbReference>
<feature type="signal peptide" evidence="1">
    <location>
        <begin position="1"/>
        <end position="16"/>
    </location>
</feature>
<feature type="domain" description="BPTI/Kunitz inhibitor" evidence="2">
    <location>
        <begin position="19"/>
        <end position="71"/>
    </location>
</feature>
<feature type="domain" description="BPTI/Kunitz inhibitor" evidence="2">
    <location>
        <begin position="133"/>
        <end position="186"/>
    </location>
</feature>
<protein>
    <recommendedName>
        <fullName evidence="2">BPTI/Kunitz inhibitor domain-containing protein</fullName>
    </recommendedName>
</protein>
<dbReference type="Gene3D" id="4.10.410.10">
    <property type="entry name" value="Pancreatic trypsin inhibitor Kunitz domain"/>
    <property type="match status" value="2"/>
</dbReference>
<proteinExistence type="predicted"/>
<dbReference type="InterPro" id="IPR036880">
    <property type="entry name" value="Kunitz_BPTI_sf"/>
</dbReference>
<keyword evidence="1" id="KW-0732">Signal</keyword>
<feature type="chain" id="PRO_5042279912" description="BPTI/Kunitz inhibitor domain-containing protein" evidence="1">
    <location>
        <begin position="17"/>
        <end position="190"/>
    </location>
</feature>
<accession>A0AAD5QUS8</accession>
<organism evidence="3 4">
    <name type="scientific">Parelaphostrongylus tenuis</name>
    <name type="common">Meningeal worm</name>
    <dbReference type="NCBI Taxonomy" id="148309"/>
    <lineage>
        <taxon>Eukaryota</taxon>
        <taxon>Metazoa</taxon>
        <taxon>Ecdysozoa</taxon>
        <taxon>Nematoda</taxon>
        <taxon>Chromadorea</taxon>
        <taxon>Rhabditida</taxon>
        <taxon>Rhabditina</taxon>
        <taxon>Rhabditomorpha</taxon>
        <taxon>Strongyloidea</taxon>
        <taxon>Metastrongylidae</taxon>
        <taxon>Parelaphostrongylus</taxon>
    </lineage>
</organism>
<dbReference type="AlphaFoldDB" id="A0AAD5QUS8"/>
<comment type="caution">
    <text evidence="3">The sequence shown here is derived from an EMBL/GenBank/DDBJ whole genome shotgun (WGS) entry which is preliminary data.</text>
</comment>